<proteinExistence type="predicted"/>
<comment type="caution">
    <text evidence="1">The sequence shown here is derived from an EMBL/GenBank/DDBJ whole genome shotgun (WGS) entry which is preliminary data.</text>
</comment>
<dbReference type="AlphaFoldDB" id="A0A4S2LBZ9"/>
<keyword evidence="2" id="KW-1185">Reference proteome</keyword>
<reference evidence="1 2" key="1">
    <citation type="journal article" date="2019" name="BMC Genomics">
        <title>New insights from Opisthorchis felineus genome: update on genomics of the epidemiologically important liver flukes.</title>
        <authorList>
            <person name="Ershov N.I."/>
            <person name="Mordvinov V.A."/>
            <person name="Prokhortchouk E.B."/>
            <person name="Pakharukova M.Y."/>
            <person name="Gunbin K.V."/>
            <person name="Ustyantsev K."/>
            <person name="Genaev M.A."/>
            <person name="Blinov A.G."/>
            <person name="Mazur A."/>
            <person name="Boulygina E."/>
            <person name="Tsygankova S."/>
            <person name="Khrameeva E."/>
            <person name="Chekanov N."/>
            <person name="Fan G."/>
            <person name="Xiao A."/>
            <person name="Zhang H."/>
            <person name="Xu X."/>
            <person name="Yang H."/>
            <person name="Solovyev V."/>
            <person name="Lee S.M."/>
            <person name="Liu X."/>
            <person name="Afonnikov D.A."/>
            <person name="Skryabin K.G."/>
        </authorList>
    </citation>
    <scope>NUCLEOTIDE SEQUENCE [LARGE SCALE GENOMIC DNA]</scope>
    <source>
        <strain evidence="1">AK-0245</strain>
        <tissue evidence="1">Whole organism</tissue>
    </source>
</reference>
<organism evidence="1 2">
    <name type="scientific">Opisthorchis felineus</name>
    <dbReference type="NCBI Taxonomy" id="147828"/>
    <lineage>
        <taxon>Eukaryota</taxon>
        <taxon>Metazoa</taxon>
        <taxon>Spiralia</taxon>
        <taxon>Lophotrochozoa</taxon>
        <taxon>Platyhelminthes</taxon>
        <taxon>Trematoda</taxon>
        <taxon>Digenea</taxon>
        <taxon>Opisthorchiida</taxon>
        <taxon>Opisthorchiata</taxon>
        <taxon>Opisthorchiidae</taxon>
        <taxon>Opisthorchis</taxon>
    </lineage>
</organism>
<protein>
    <submittedName>
        <fullName evidence="1">Uncharacterized protein</fullName>
    </submittedName>
</protein>
<dbReference type="EMBL" id="SJOL01008299">
    <property type="protein sequence ID" value="TGZ60710.1"/>
    <property type="molecule type" value="Genomic_DNA"/>
</dbReference>
<sequence>MDLDPGLGNCSLYAVTENFTSFLRQSIQDEGYAQQDDMPVKIITATRWKVHSVWSSQASSRQLCPFHRELQPVDQIRMGFSRWCKTLSLRFTSLLILFI</sequence>
<dbReference type="Proteomes" id="UP000308267">
    <property type="component" value="Unassembled WGS sequence"/>
</dbReference>
<accession>A0A4S2LBZ9</accession>
<evidence type="ECO:0000313" key="1">
    <source>
        <dbReference type="EMBL" id="TGZ60710.1"/>
    </source>
</evidence>
<evidence type="ECO:0000313" key="2">
    <source>
        <dbReference type="Proteomes" id="UP000308267"/>
    </source>
</evidence>
<name>A0A4S2LBZ9_OPIFE</name>
<gene>
    <name evidence="1" type="ORF">CRM22_008384</name>
</gene>